<feature type="transmembrane region" description="Helical" evidence="2">
    <location>
        <begin position="12"/>
        <end position="31"/>
    </location>
</feature>
<evidence type="ECO:0000256" key="2">
    <source>
        <dbReference type="SAM" id="Phobius"/>
    </source>
</evidence>
<feature type="region of interest" description="Disordered" evidence="1">
    <location>
        <begin position="165"/>
        <end position="233"/>
    </location>
</feature>
<dbReference type="AlphaFoldDB" id="K1EQ25"/>
<dbReference type="STRING" id="1210046.B277_08370"/>
<dbReference type="PATRIC" id="fig|1210046.3.peg.1598"/>
<evidence type="ECO:0000313" key="3">
    <source>
        <dbReference type="EMBL" id="EKA61278.1"/>
    </source>
</evidence>
<keyword evidence="2" id="KW-0472">Membrane</keyword>
<dbReference type="RefSeq" id="WP_007927067.1">
    <property type="nucleotide sequence ID" value="NZ_ALWX01000036.1"/>
</dbReference>
<dbReference type="Proteomes" id="UP000004474">
    <property type="component" value="Unassembled WGS sequence"/>
</dbReference>
<gene>
    <name evidence="3" type="ORF">B277_08370</name>
</gene>
<comment type="caution">
    <text evidence="3">The sequence shown here is derived from an EMBL/GenBank/DDBJ whole genome shotgun (WGS) entry which is preliminary data.</text>
</comment>
<evidence type="ECO:0000313" key="4">
    <source>
        <dbReference type="Proteomes" id="UP000004474"/>
    </source>
</evidence>
<sequence>MKLYADLPARRLGQVVADLLMIAWVFLWARVGRAVHNSTLELAEPGHRLESAGSGFRDKLTTAGNTVDDLPVLDDKVATPFRDAAGAGTTIEEAGRDLVSAVESLATTLGWVTALTPILIVGAFWLAARWRFVRRATAAQSLVDSVDDLDLFALRAMSNQPLQRLSRISPDPAGGVAAWRPGGDPRPRPPRALGLRPPAPPEDGRRPPRPLHPEVSSTGSTWGSVHTRDHHGGALLRPHVRLVLP</sequence>
<feature type="transmembrane region" description="Helical" evidence="2">
    <location>
        <begin position="108"/>
        <end position="128"/>
    </location>
</feature>
<evidence type="ECO:0008006" key="5">
    <source>
        <dbReference type="Google" id="ProtNLM"/>
    </source>
</evidence>
<proteinExistence type="predicted"/>
<dbReference type="EMBL" id="ALWX01000036">
    <property type="protein sequence ID" value="EKA61278.1"/>
    <property type="molecule type" value="Genomic_DNA"/>
</dbReference>
<keyword evidence="2" id="KW-1133">Transmembrane helix</keyword>
<keyword evidence="2" id="KW-0812">Transmembrane</keyword>
<accession>K1EQ25</accession>
<organism evidence="3 4">
    <name type="scientific">Janibacter hoylei PVAS-1</name>
    <dbReference type="NCBI Taxonomy" id="1210046"/>
    <lineage>
        <taxon>Bacteria</taxon>
        <taxon>Bacillati</taxon>
        <taxon>Actinomycetota</taxon>
        <taxon>Actinomycetes</taxon>
        <taxon>Micrococcales</taxon>
        <taxon>Intrasporangiaceae</taxon>
        <taxon>Janibacter</taxon>
    </lineage>
</organism>
<dbReference type="eggNOG" id="ENOG5032U4U">
    <property type="taxonomic scope" value="Bacteria"/>
</dbReference>
<feature type="compositionally biased region" description="Polar residues" evidence="1">
    <location>
        <begin position="215"/>
        <end position="224"/>
    </location>
</feature>
<protein>
    <recommendedName>
        <fullName evidence="5">Transmembrane protein</fullName>
    </recommendedName>
</protein>
<name>K1EQ25_9MICO</name>
<reference evidence="3 4" key="1">
    <citation type="journal article" date="2012" name="J. Bacteriol.">
        <title>Genome Sequence of Janibacter hoylei MTCC8307, Isolated from the Stratospheric Air.</title>
        <authorList>
            <person name="Pawar S.P."/>
            <person name="Dhotre D.P."/>
            <person name="Shetty S.A."/>
            <person name="Chowdhury S.P."/>
            <person name="Chaudhari B.L."/>
            <person name="Shouche Y.S."/>
        </authorList>
    </citation>
    <scope>NUCLEOTIDE SEQUENCE [LARGE SCALE GENOMIC DNA]</scope>
    <source>
        <strain evidence="3 4">PVAS-1</strain>
    </source>
</reference>
<evidence type="ECO:0000256" key="1">
    <source>
        <dbReference type="SAM" id="MobiDB-lite"/>
    </source>
</evidence>